<evidence type="ECO:0000256" key="5">
    <source>
        <dbReference type="ARBA" id="ARBA00022729"/>
    </source>
</evidence>
<keyword evidence="7 10" id="KW-0472">Membrane</keyword>
<evidence type="ECO:0000256" key="6">
    <source>
        <dbReference type="ARBA" id="ARBA00023077"/>
    </source>
</evidence>
<dbReference type="CDD" id="cd01347">
    <property type="entry name" value="ligand_gated_channel"/>
    <property type="match status" value="1"/>
</dbReference>
<feature type="domain" description="TonB-dependent receptor-like beta-barrel" evidence="13">
    <location>
        <begin position="220"/>
        <end position="635"/>
    </location>
</feature>
<dbReference type="GO" id="GO:0009279">
    <property type="term" value="C:cell outer membrane"/>
    <property type="evidence" value="ECO:0007669"/>
    <property type="project" value="UniProtKB-SubCell"/>
</dbReference>
<comment type="similarity">
    <text evidence="10 11">Belongs to the TonB-dependent receptor family.</text>
</comment>
<dbReference type="InterPro" id="IPR000531">
    <property type="entry name" value="Beta-barrel_TonB"/>
</dbReference>
<evidence type="ECO:0000313" key="16">
    <source>
        <dbReference type="Proteomes" id="UP000824099"/>
    </source>
</evidence>
<evidence type="ECO:0000259" key="14">
    <source>
        <dbReference type="Pfam" id="PF07715"/>
    </source>
</evidence>
<dbReference type="AlphaFoldDB" id="A0A9D1SLW3"/>
<evidence type="ECO:0000256" key="9">
    <source>
        <dbReference type="ARBA" id="ARBA00023237"/>
    </source>
</evidence>
<dbReference type="SUPFAM" id="SSF56935">
    <property type="entry name" value="Porins"/>
    <property type="match status" value="1"/>
</dbReference>
<comment type="subcellular location">
    <subcellularLocation>
        <location evidence="1 10">Cell outer membrane</location>
        <topology evidence="1 10">Multi-pass membrane protein</topology>
    </subcellularLocation>
</comment>
<dbReference type="Proteomes" id="UP000824099">
    <property type="component" value="Unassembled WGS sequence"/>
</dbReference>
<dbReference type="GO" id="GO:0044718">
    <property type="term" value="P:siderophore transmembrane transport"/>
    <property type="evidence" value="ECO:0007669"/>
    <property type="project" value="TreeGrafter"/>
</dbReference>
<organism evidence="15 16">
    <name type="scientific">Candidatus Avacidaminococcus intestinavium</name>
    <dbReference type="NCBI Taxonomy" id="2840684"/>
    <lineage>
        <taxon>Bacteria</taxon>
        <taxon>Bacillati</taxon>
        <taxon>Bacillota</taxon>
        <taxon>Negativicutes</taxon>
        <taxon>Acidaminococcales</taxon>
        <taxon>Acidaminococcaceae</taxon>
        <taxon>Acidaminococcaceae incertae sedis</taxon>
        <taxon>Candidatus Avacidaminococcus</taxon>
    </lineage>
</organism>
<proteinExistence type="inferred from homology"/>
<gene>
    <name evidence="15" type="ORF">IAB06_05310</name>
</gene>
<keyword evidence="4 10" id="KW-0812">Transmembrane</keyword>
<keyword evidence="5 12" id="KW-0732">Signal</keyword>
<keyword evidence="9 10" id="KW-0998">Cell outer membrane</keyword>
<evidence type="ECO:0000256" key="11">
    <source>
        <dbReference type="RuleBase" id="RU003357"/>
    </source>
</evidence>
<protein>
    <submittedName>
        <fullName evidence="15">TonB-dependent receptor</fullName>
    </submittedName>
</protein>
<evidence type="ECO:0000256" key="1">
    <source>
        <dbReference type="ARBA" id="ARBA00004571"/>
    </source>
</evidence>
<reference evidence="15" key="2">
    <citation type="journal article" date="2021" name="PeerJ">
        <title>Extensive microbial diversity within the chicken gut microbiome revealed by metagenomics and culture.</title>
        <authorList>
            <person name="Gilroy R."/>
            <person name="Ravi A."/>
            <person name="Getino M."/>
            <person name="Pursley I."/>
            <person name="Horton D.L."/>
            <person name="Alikhan N.F."/>
            <person name="Baker D."/>
            <person name="Gharbi K."/>
            <person name="Hall N."/>
            <person name="Watson M."/>
            <person name="Adriaenssens E.M."/>
            <person name="Foster-Nyarko E."/>
            <person name="Jarju S."/>
            <person name="Secka A."/>
            <person name="Antonio M."/>
            <person name="Oren A."/>
            <person name="Chaudhuri R.R."/>
            <person name="La Ragione R."/>
            <person name="Hildebrand F."/>
            <person name="Pallen M.J."/>
        </authorList>
    </citation>
    <scope>NUCLEOTIDE SEQUENCE</scope>
    <source>
        <strain evidence="15">CHK160-1198</strain>
    </source>
</reference>
<dbReference type="InterPro" id="IPR012910">
    <property type="entry name" value="Plug_dom"/>
</dbReference>
<dbReference type="GO" id="GO:0015344">
    <property type="term" value="F:siderophore uptake transmembrane transporter activity"/>
    <property type="evidence" value="ECO:0007669"/>
    <property type="project" value="TreeGrafter"/>
</dbReference>
<evidence type="ECO:0000259" key="13">
    <source>
        <dbReference type="Pfam" id="PF00593"/>
    </source>
</evidence>
<keyword evidence="3 10" id="KW-1134">Transmembrane beta strand</keyword>
<dbReference type="PROSITE" id="PS52016">
    <property type="entry name" value="TONB_DEPENDENT_REC_3"/>
    <property type="match status" value="1"/>
</dbReference>
<evidence type="ECO:0000256" key="10">
    <source>
        <dbReference type="PROSITE-ProRule" id="PRU01360"/>
    </source>
</evidence>
<dbReference type="PANTHER" id="PTHR30069:SF29">
    <property type="entry name" value="HEMOGLOBIN AND HEMOGLOBIN-HAPTOGLOBIN-BINDING PROTEIN 1-RELATED"/>
    <property type="match status" value="1"/>
</dbReference>
<evidence type="ECO:0000256" key="2">
    <source>
        <dbReference type="ARBA" id="ARBA00022448"/>
    </source>
</evidence>
<dbReference type="InterPro" id="IPR036942">
    <property type="entry name" value="Beta-barrel_TonB_sf"/>
</dbReference>
<name>A0A9D1SLW3_9FIRM</name>
<keyword evidence="6 11" id="KW-0798">TonB box</keyword>
<evidence type="ECO:0000256" key="7">
    <source>
        <dbReference type="ARBA" id="ARBA00023136"/>
    </source>
</evidence>
<dbReference type="InterPro" id="IPR037066">
    <property type="entry name" value="Plug_dom_sf"/>
</dbReference>
<dbReference type="Pfam" id="PF00593">
    <property type="entry name" value="TonB_dep_Rec_b-barrel"/>
    <property type="match status" value="1"/>
</dbReference>
<dbReference type="InterPro" id="IPR010917">
    <property type="entry name" value="TonB_rcpt_CS"/>
</dbReference>
<evidence type="ECO:0000256" key="12">
    <source>
        <dbReference type="SAM" id="SignalP"/>
    </source>
</evidence>
<dbReference type="Gene3D" id="2.170.130.10">
    <property type="entry name" value="TonB-dependent receptor, plug domain"/>
    <property type="match status" value="1"/>
</dbReference>
<keyword evidence="2 10" id="KW-0813">Transport</keyword>
<dbReference type="InterPro" id="IPR039426">
    <property type="entry name" value="TonB-dep_rcpt-like"/>
</dbReference>
<dbReference type="PANTHER" id="PTHR30069">
    <property type="entry name" value="TONB-DEPENDENT OUTER MEMBRANE RECEPTOR"/>
    <property type="match status" value="1"/>
</dbReference>
<dbReference type="EMBL" id="DVNI01000085">
    <property type="protein sequence ID" value="HIU64432.1"/>
    <property type="molecule type" value="Genomic_DNA"/>
</dbReference>
<accession>A0A9D1SLW3</accession>
<feature type="chain" id="PRO_5038975278" evidence="12">
    <location>
        <begin position="28"/>
        <end position="664"/>
    </location>
</feature>
<evidence type="ECO:0000256" key="4">
    <source>
        <dbReference type="ARBA" id="ARBA00022692"/>
    </source>
</evidence>
<keyword evidence="8 15" id="KW-0675">Receptor</keyword>
<evidence type="ECO:0000256" key="3">
    <source>
        <dbReference type="ARBA" id="ARBA00022452"/>
    </source>
</evidence>
<dbReference type="PROSITE" id="PS01156">
    <property type="entry name" value="TONB_DEPENDENT_REC_2"/>
    <property type="match status" value="1"/>
</dbReference>
<comment type="caution">
    <text evidence="15">The sequence shown here is derived from an EMBL/GenBank/DDBJ whole genome shotgun (WGS) entry which is preliminary data.</text>
</comment>
<feature type="domain" description="TonB-dependent receptor plug" evidence="14">
    <location>
        <begin position="51"/>
        <end position="158"/>
    </location>
</feature>
<reference evidence="15" key="1">
    <citation type="submission" date="2020-10" db="EMBL/GenBank/DDBJ databases">
        <authorList>
            <person name="Gilroy R."/>
        </authorList>
    </citation>
    <scope>NUCLEOTIDE SEQUENCE</scope>
    <source>
        <strain evidence="15">CHK160-1198</strain>
    </source>
</reference>
<evidence type="ECO:0000313" key="15">
    <source>
        <dbReference type="EMBL" id="HIU64432.1"/>
    </source>
</evidence>
<dbReference type="Pfam" id="PF07715">
    <property type="entry name" value="Plug"/>
    <property type="match status" value="1"/>
</dbReference>
<evidence type="ECO:0000256" key="8">
    <source>
        <dbReference type="ARBA" id="ARBA00023170"/>
    </source>
</evidence>
<dbReference type="Gene3D" id="2.40.170.20">
    <property type="entry name" value="TonB-dependent receptor, beta-barrel domain"/>
    <property type="match status" value="1"/>
</dbReference>
<feature type="signal peptide" evidence="12">
    <location>
        <begin position="1"/>
        <end position="27"/>
    </location>
</feature>
<sequence>MGSKRQGKALLVAVILGNFYWSGQSVAAQEVGEFNLDPLVITAQRTETKELETPAAIEVYDRERIEKTGGANAYDILQNTLGVVTQSQGFNGTSMGTMTSKIMIRGVEKGTLVLVDGIAVNQDGKYNLEDIAADAIERIEVVKGGGAVLYGSEATGGVINIITRKNVQNSLKIAAGNYGKERYALNLGAGKFSLVAGYENRGEASPLSAPSASSTTFYDYGGGEHKNISWKYRFSDALTFTHNYSDNKHEYWQRDLKTTTYNGKISQINNYINHSNDFLLNYNKDGWRANLAYGTQEKDSRQGKVSLAGIIAAPQTTGWRKGHNTNIDVQKLFNLGRNKVIIGADYKKEDMDVFANTNSRRSKNHSTSVFQRDTYSLYASYDWAVTDVDNVLVNVRQTWARGVTGWQKNLDTAVESKVDNDNMRKFTPEINYLHKLSDTSSLYAKAGKSFRMPNLTQIFGSGELNPNVALKPEQGTHYELGYKLNEGKRTWRFALFNYRIKDSIDAVVVRDSNEVHSITYTNQDVRNTGAELSLGIEHDDNFSSAWGLMVHNPQNKSYTDYNDHAWHDAYGKVQLTGALNYKKDKFTSSLNANYVGKRTSNEKTQRKIRPQLFTDLHLTYTPTKEHKLYLHLNNLLDRKDITTNATSNYYTLGRNFILGYEYNF</sequence>